<comment type="caution">
    <text evidence="1">The sequence shown here is derived from an EMBL/GenBank/DDBJ whole genome shotgun (WGS) entry which is preliminary data.</text>
</comment>
<proteinExistence type="predicted"/>
<sequence length="51" mass="5925">MFSSALKDWTVLEPSAEKCFKSLSKMNNVDLSVLILLGQYLAFFYRVLFFL</sequence>
<accession>A0A2I1FMK3</accession>
<name>A0A2I1FMK3_9GLOM</name>
<evidence type="ECO:0000313" key="2">
    <source>
        <dbReference type="Proteomes" id="UP000232722"/>
    </source>
</evidence>
<dbReference type="Proteomes" id="UP000232722">
    <property type="component" value="Unassembled WGS sequence"/>
</dbReference>
<protein>
    <submittedName>
        <fullName evidence="1">Uncharacterized protein</fullName>
    </submittedName>
</protein>
<reference evidence="1 2" key="1">
    <citation type="submission" date="2016-04" db="EMBL/GenBank/DDBJ databases">
        <title>Genome analyses suggest a sexual origin of heterokaryosis in a supposedly ancient asexual fungus.</title>
        <authorList>
            <person name="Ropars J."/>
            <person name="Sedzielewska K."/>
            <person name="Noel J."/>
            <person name="Charron P."/>
            <person name="Farinelli L."/>
            <person name="Marton T."/>
            <person name="Kruger M."/>
            <person name="Pelin A."/>
            <person name="Brachmann A."/>
            <person name="Corradi N."/>
        </authorList>
    </citation>
    <scope>NUCLEOTIDE SEQUENCE [LARGE SCALE GENOMIC DNA]</scope>
    <source>
        <strain evidence="1 2">A5</strain>
    </source>
</reference>
<evidence type="ECO:0000313" key="1">
    <source>
        <dbReference type="EMBL" id="PKB93853.1"/>
    </source>
</evidence>
<dbReference type="OrthoDB" id="10401913at2759"/>
<organism evidence="1 2">
    <name type="scientific">Rhizophagus irregularis</name>
    <dbReference type="NCBI Taxonomy" id="588596"/>
    <lineage>
        <taxon>Eukaryota</taxon>
        <taxon>Fungi</taxon>
        <taxon>Fungi incertae sedis</taxon>
        <taxon>Mucoromycota</taxon>
        <taxon>Glomeromycotina</taxon>
        <taxon>Glomeromycetes</taxon>
        <taxon>Glomerales</taxon>
        <taxon>Glomeraceae</taxon>
        <taxon>Rhizophagus</taxon>
    </lineage>
</organism>
<dbReference type="EMBL" id="LLXJ01007119">
    <property type="protein sequence ID" value="PKB93853.1"/>
    <property type="molecule type" value="Genomic_DNA"/>
</dbReference>
<reference evidence="1 2" key="2">
    <citation type="submission" date="2017-09" db="EMBL/GenBank/DDBJ databases">
        <title>Extensive intraspecific genome diversity in a model arbuscular mycorrhizal fungus.</title>
        <authorList>
            <person name="Chen E.C."/>
            <person name="Morin E."/>
            <person name="Beaudet D."/>
            <person name="Noel J."/>
            <person name="Ndikumana S."/>
            <person name="Charron P."/>
            <person name="St-Onge C."/>
            <person name="Giorgi J."/>
            <person name="Grigoriev I.V."/>
            <person name="Roux C."/>
            <person name="Martin F.M."/>
            <person name="Corradi N."/>
        </authorList>
    </citation>
    <scope>NUCLEOTIDE SEQUENCE [LARGE SCALE GENOMIC DNA]</scope>
    <source>
        <strain evidence="1 2">A5</strain>
    </source>
</reference>
<dbReference type="AlphaFoldDB" id="A0A2I1FMK3"/>
<gene>
    <name evidence="1" type="ORF">RhiirA5_440153</name>
</gene>